<reference evidence="1 2" key="1">
    <citation type="submission" date="2021-06" db="EMBL/GenBank/DDBJ databases">
        <title>Caerostris darwini draft genome.</title>
        <authorList>
            <person name="Kono N."/>
            <person name="Arakawa K."/>
        </authorList>
    </citation>
    <scope>NUCLEOTIDE SEQUENCE [LARGE SCALE GENOMIC DNA]</scope>
</reference>
<sequence>MNCRTGGAWLEIWIVRTNLKTLMHITRMGKLNPSELIQKFIVGFVEEGRWVGGANFKDTATGLANSKMSRYNMVLVLNKGFPYLCQMRIGHCHSQALSGLCDLDQGGVWGKPNLFFDFPDIYGLMELA</sequence>
<evidence type="ECO:0000313" key="2">
    <source>
        <dbReference type="Proteomes" id="UP001054837"/>
    </source>
</evidence>
<proteinExistence type="predicted"/>
<accession>A0AAV4SNX8</accession>
<gene>
    <name evidence="1" type="ORF">CDAR_404001</name>
</gene>
<protein>
    <submittedName>
        <fullName evidence="1">Uncharacterized protein</fullName>
    </submittedName>
</protein>
<dbReference type="AlphaFoldDB" id="A0AAV4SNX8"/>
<name>A0AAV4SNX8_9ARAC</name>
<dbReference type="EMBL" id="BPLQ01008199">
    <property type="protein sequence ID" value="GIY35805.1"/>
    <property type="molecule type" value="Genomic_DNA"/>
</dbReference>
<comment type="caution">
    <text evidence="1">The sequence shown here is derived from an EMBL/GenBank/DDBJ whole genome shotgun (WGS) entry which is preliminary data.</text>
</comment>
<evidence type="ECO:0000313" key="1">
    <source>
        <dbReference type="EMBL" id="GIY35805.1"/>
    </source>
</evidence>
<dbReference type="Proteomes" id="UP001054837">
    <property type="component" value="Unassembled WGS sequence"/>
</dbReference>
<keyword evidence="2" id="KW-1185">Reference proteome</keyword>
<organism evidence="1 2">
    <name type="scientific">Caerostris darwini</name>
    <dbReference type="NCBI Taxonomy" id="1538125"/>
    <lineage>
        <taxon>Eukaryota</taxon>
        <taxon>Metazoa</taxon>
        <taxon>Ecdysozoa</taxon>
        <taxon>Arthropoda</taxon>
        <taxon>Chelicerata</taxon>
        <taxon>Arachnida</taxon>
        <taxon>Araneae</taxon>
        <taxon>Araneomorphae</taxon>
        <taxon>Entelegynae</taxon>
        <taxon>Araneoidea</taxon>
        <taxon>Araneidae</taxon>
        <taxon>Caerostris</taxon>
    </lineage>
</organism>